<keyword evidence="1" id="KW-0677">Repeat</keyword>
<feature type="compositionally biased region" description="Low complexity" evidence="2">
    <location>
        <begin position="164"/>
        <end position="206"/>
    </location>
</feature>
<feature type="region of interest" description="Disordered" evidence="2">
    <location>
        <begin position="145"/>
        <end position="273"/>
    </location>
</feature>
<comment type="caution">
    <text evidence="4">The sequence shown here is derived from an EMBL/GenBank/DDBJ whole genome shotgun (WGS) entry which is preliminary data.</text>
</comment>
<feature type="compositionally biased region" description="Basic and acidic residues" evidence="2">
    <location>
        <begin position="383"/>
        <end position="399"/>
    </location>
</feature>
<feature type="region of interest" description="Disordered" evidence="2">
    <location>
        <begin position="380"/>
        <end position="401"/>
    </location>
</feature>
<dbReference type="PANTHER" id="PTHR22903:SF8">
    <property type="entry name" value="MAX-1A"/>
    <property type="match status" value="1"/>
</dbReference>
<dbReference type="SUPFAM" id="SSF50729">
    <property type="entry name" value="PH domain-like"/>
    <property type="match status" value="1"/>
</dbReference>
<feature type="region of interest" description="Disordered" evidence="2">
    <location>
        <begin position="1"/>
        <end position="20"/>
    </location>
</feature>
<dbReference type="InterPro" id="IPR001849">
    <property type="entry name" value="PH_domain"/>
</dbReference>
<evidence type="ECO:0000313" key="4">
    <source>
        <dbReference type="EMBL" id="KAG7160488.1"/>
    </source>
</evidence>
<sequence length="433" mass="47252">MALRSPTRTERASSSDTDANMARFALESRHNGIQGLVWREDITTKEDRRLSCRLREIYSPSRDHARWPGDTETNGEKPPTPPLHRFPSWESRIYQVAQEGLSGSGVVATTGEAASRMRSSGLGSYPEIHVPVYAAVKGRASQIRSVPFTGDSSDSSDGEDHCGGSDSRGLSSHTPSSSAESSSSSPSKSKTSSLSPAKLSGSSPSKSMRRDSSRLSQESADYADYAIPPDAMPDSIPDAIPTLKLPDTSFESGVSDDYAIPPDARSDSGSLESTMAPTLSARTSCVETTTNTLTSSHIGTVSPRRESSLEKMGYLTKLGGKLKTWKKRYFVLKDGTLTYWKSQTTGKNFAAPTARAPVHLSADLNFQVRKRATNQLSRLVKKSVHETESRSEGDDKDHDVEDELFQALYETAHRNEKSDLFKCFLGEKPSKKL</sequence>
<protein>
    <submittedName>
        <fullName evidence="4">PH domain-containing protein</fullName>
    </submittedName>
</protein>
<proteinExistence type="predicted"/>
<evidence type="ECO:0000259" key="3">
    <source>
        <dbReference type="PROSITE" id="PS50003"/>
    </source>
</evidence>
<dbReference type="Pfam" id="PF00169">
    <property type="entry name" value="PH"/>
    <property type="match status" value="1"/>
</dbReference>
<dbReference type="PANTHER" id="PTHR22903">
    <property type="entry name" value="PLEKHH PROTEIN"/>
    <property type="match status" value="1"/>
</dbReference>
<feature type="region of interest" description="Disordered" evidence="2">
    <location>
        <begin position="62"/>
        <end position="83"/>
    </location>
</feature>
<feature type="domain" description="PH" evidence="3">
    <location>
        <begin position="308"/>
        <end position="433"/>
    </location>
</feature>
<dbReference type="Gene3D" id="2.30.29.30">
    <property type="entry name" value="Pleckstrin-homology domain (PH domain)/Phosphotyrosine-binding domain (PTB)"/>
    <property type="match status" value="1"/>
</dbReference>
<accession>A0A8J5JQY6</accession>
<evidence type="ECO:0000256" key="2">
    <source>
        <dbReference type="SAM" id="MobiDB-lite"/>
    </source>
</evidence>
<dbReference type="EMBL" id="JAHLQT010031306">
    <property type="protein sequence ID" value="KAG7160488.1"/>
    <property type="molecule type" value="Genomic_DNA"/>
</dbReference>
<dbReference type="Proteomes" id="UP000747542">
    <property type="component" value="Unassembled WGS sequence"/>
</dbReference>
<name>A0A8J5JQY6_HOMAM</name>
<keyword evidence="5" id="KW-1185">Reference proteome</keyword>
<dbReference type="InterPro" id="IPR011993">
    <property type="entry name" value="PH-like_dom_sf"/>
</dbReference>
<evidence type="ECO:0000256" key="1">
    <source>
        <dbReference type="ARBA" id="ARBA00022737"/>
    </source>
</evidence>
<dbReference type="AlphaFoldDB" id="A0A8J5JQY6"/>
<evidence type="ECO:0000313" key="5">
    <source>
        <dbReference type="Proteomes" id="UP000747542"/>
    </source>
</evidence>
<gene>
    <name evidence="4" type="ORF">Hamer_G001760</name>
</gene>
<feature type="compositionally biased region" description="Low complexity" evidence="2">
    <location>
        <begin position="220"/>
        <end position="234"/>
    </location>
</feature>
<dbReference type="PROSITE" id="PS50003">
    <property type="entry name" value="PH_DOMAIN"/>
    <property type="match status" value="1"/>
</dbReference>
<organism evidence="4 5">
    <name type="scientific">Homarus americanus</name>
    <name type="common">American lobster</name>
    <dbReference type="NCBI Taxonomy" id="6706"/>
    <lineage>
        <taxon>Eukaryota</taxon>
        <taxon>Metazoa</taxon>
        <taxon>Ecdysozoa</taxon>
        <taxon>Arthropoda</taxon>
        <taxon>Crustacea</taxon>
        <taxon>Multicrustacea</taxon>
        <taxon>Malacostraca</taxon>
        <taxon>Eumalacostraca</taxon>
        <taxon>Eucarida</taxon>
        <taxon>Decapoda</taxon>
        <taxon>Pleocyemata</taxon>
        <taxon>Astacidea</taxon>
        <taxon>Nephropoidea</taxon>
        <taxon>Nephropidae</taxon>
        <taxon>Homarus</taxon>
    </lineage>
</organism>
<reference evidence="4" key="1">
    <citation type="journal article" date="2021" name="Sci. Adv.">
        <title>The American lobster genome reveals insights on longevity, neural, and immune adaptations.</title>
        <authorList>
            <person name="Polinski J.M."/>
            <person name="Zimin A.V."/>
            <person name="Clark K.F."/>
            <person name="Kohn A.B."/>
            <person name="Sadowski N."/>
            <person name="Timp W."/>
            <person name="Ptitsyn A."/>
            <person name="Khanna P."/>
            <person name="Romanova D.Y."/>
            <person name="Williams P."/>
            <person name="Greenwood S.J."/>
            <person name="Moroz L.L."/>
            <person name="Walt D.R."/>
            <person name="Bodnar A.G."/>
        </authorList>
    </citation>
    <scope>NUCLEOTIDE SEQUENCE</scope>
    <source>
        <strain evidence="4">GMGI-L3</strain>
    </source>
</reference>